<reference evidence="3" key="2">
    <citation type="journal article" date="2024" name="Plant">
        <title>Genomic evolution and insights into agronomic trait innovations of Sesamum species.</title>
        <authorList>
            <person name="Miao H."/>
            <person name="Wang L."/>
            <person name="Qu L."/>
            <person name="Liu H."/>
            <person name="Sun Y."/>
            <person name="Le M."/>
            <person name="Wang Q."/>
            <person name="Wei S."/>
            <person name="Zheng Y."/>
            <person name="Lin W."/>
            <person name="Duan Y."/>
            <person name="Cao H."/>
            <person name="Xiong S."/>
            <person name="Wang X."/>
            <person name="Wei L."/>
            <person name="Li C."/>
            <person name="Ma Q."/>
            <person name="Ju M."/>
            <person name="Zhao R."/>
            <person name="Li G."/>
            <person name="Mu C."/>
            <person name="Tian Q."/>
            <person name="Mei H."/>
            <person name="Zhang T."/>
            <person name="Gao T."/>
            <person name="Zhang H."/>
        </authorList>
    </citation>
    <scope>NUCLEOTIDE SEQUENCE</scope>
    <source>
        <strain evidence="3">G01</strain>
    </source>
</reference>
<dbReference type="GO" id="GO:0006281">
    <property type="term" value="P:DNA repair"/>
    <property type="evidence" value="ECO:0007669"/>
    <property type="project" value="UniProtKB-KW"/>
</dbReference>
<sequence>MDLYARGIMENIQVLAVAPSEGERFYLRLLLNHVTGPKSFDDLLTVDGIHYLTFKQAAEKHGLLEDDNSIRDCLVEARSFRMPSALRRLFATILLYCEPSGVRMLWEENYPHMIEDYPSSSNVNSLYIMNKLLHDINDILQQHKRSIKEFDLPQISEGFEDMRAISGLIEHELSIPISDDDLYGSRVLNAGGTGKTFLYRTLLANFRNDGCIILATATSGIAANLLPGGRTAHSKFKIPIKFEPMAMCHFIDRTFRDMLGVDLPFGGKVMILGGDFRQVLPVVINGTKSQIIKASIVESSLWSSVKVLNLSENMRAQHDPHFSDFLLRVGNGDEPTIENDMIRIPDSMAMHWEGENSIDELINAIFPDLSSHMYDTDYMENRAIITPLNDDVNKLNEKAINAFPGEEVTYYSFDSVPDDTRNLYLPEFFKFHFTRKSSTS</sequence>
<dbReference type="InterPro" id="IPR010285">
    <property type="entry name" value="DNA_helicase_pif1-like_DEAD"/>
</dbReference>
<comment type="similarity">
    <text evidence="1">Belongs to the helicase family.</text>
</comment>
<keyword evidence="1" id="KW-0233">DNA recombination</keyword>
<accession>A0AAW2RME3</accession>
<comment type="cofactor">
    <cofactor evidence="1">
        <name>Mg(2+)</name>
        <dbReference type="ChEBI" id="CHEBI:18420"/>
    </cofactor>
</comment>
<dbReference type="EC" id="5.6.2.3" evidence="1"/>
<keyword evidence="1" id="KW-0347">Helicase</keyword>
<organism evidence="3">
    <name type="scientific">Sesamum angustifolium</name>
    <dbReference type="NCBI Taxonomy" id="2727405"/>
    <lineage>
        <taxon>Eukaryota</taxon>
        <taxon>Viridiplantae</taxon>
        <taxon>Streptophyta</taxon>
        <taxon>Embryophyta</taxon>
        <taxon>Tracheophyta</taxon>
        <taxon>Spermatophyta</taxon>
        <taxon>Magnoliopsida</taxon>
        <taxon>eudicotyledons</taxon>
        <taxon>Gunneridae</taxon>
        <taxon>Pentapetalae</taxon>
        <taxon>asterids</taxon>
        <taxon>lamiids</taxon>
        <taxon>Lamiales</taxon>
        <taxon>Pedaliaceae</taxon>
        <taxon>Sesamum</taxon>
    </lineage>
</organism>
<reference evidence="3" key="1">
    <citation type="submission" date="2020-06" db="EMBL/GenBank/DDBJ databases">
        <authorList>
            <person name="Li T."/>
            <person name="Hu X."/>
            <person name="Zhang T."/>
            <person name="Song X."/>
            <person name="Zhang H."/>
            <person name="Dai N."/>
            <person name="Sheng W."/>
            <person name="Hou X."/>
            <person name="Wei L."/>
        </authorList>
    </citation>
    <scope>NUCLEOTIDE SEQUENCE</scope>
    <source>
        <strain evidence="3">G01</strain>
        <tissue evidence="3">Leaf</tissue>
    </source>
</reference>
<feature type="domain" description="DNA helicase Pif1-like DEAD-box helicase" evidence="2">
    <location>
        <begin position="251"/>
        <end position="336"/>
    </location>
</feature>
<keyword evidence="1" id="KW-0067">ATP-binding</keyword>
<dbReference type="PANTHER" id="PTHR10492">
    <property type="match status" value="1"/>
</dbReference>
<dbReference type="AlphaFoldDB" id="A0AAW2RME3"/>
<dbReference type="GO" id="GO:0005524">
    <property type="term" value="F:ATP binding"/>
    <property type="evidence" value="ECO:0007669"/>
    <property type="project" value="UniProtKB-KW"/>
</dbReference>
<dbReference type="GO" id="GO:0016787">
    <property type="term" value="F:hydrolase activity"/>
    <property type="evidence" value="ECO:0007669"/>
    <property type="project" value="UniProtKB-KW"/>
</dbReference>
<dbReference type="PANTHER" id="PTHR10492:SF94">
    <property type="entry name" value="ATP-DEPENDENT DNA HELICASE"/>
    <property type="match status" value="1"/>
</dbReference>
<protein>
    <recommendedName>
        <fullName evidence="1">ATP-dependent DNA helicase</fullName>
        <ecNumber evidence="1">5.6.2.3</ecNumber>
    </recommendedName>
</protein>
<dbReference type="EMBL" id="JACGWK010000001">
    <property type="protein sequence ID" value="KAL0381194.1"/>
    <property type="molecule type" value="Genomic_DNA"/>
</dbReference>
<dbReference type="SUPFAM" id="SSF52540">
    <property type="entry name" value="P-loop containing nucleoside triphosphate hydrolases"/>
    <property type="match status" value="1"/>
</dbReference>
<dbReference type="InterPro" id="IPR027417">
    <property type="entry name" value="P-loop_NTPase"/>
</dbReference>
<dbReference type="GO" id="GO:0006310">
    <property type="term" value="P:DNA recombination"/>
    <property type="evidence" value="ECO:0007669"/>
    <property type="project" value="UniProtKB-KW"/>
</dbReference>
<comment type="caution">
    <text evidence="3">The sequence shown here is derived from an EMBL/GenBank/DDBJ whole genome shotgun (WGS) entry which is preliminary data.</text>
</comment>
<comment type="catalytic activity">
    <reaction evidence="1">
        <text>ATP + H2O = ADP + phosphate + H(+)</text>
        <dbReference type="Rhea" id="RHEA:13065"/>
        <dbReference type="ChEBI" id="CHEBI:15377"/>
        <dbReference type="ChEBI" id="CHEBI:15378"/>
        <dbReference type="ChEBI" id="CHEBI:30616"/>
        <dbReference type="ChEBI" id="CHEBI:43474"/>
        <dbReference type="ChEBI" id="CHEBI:456216"/>
        <dbReference type="EC" id="5.6.2.3"/>
    </reaction>
</comment>
<dbReference type="Pfam" id="PF05970">
    <property type="entry name" value="PIF1"/>
    <property type="match status" value="1"/>
</dbReference>
<keyword evidence="1" id="KW-0234">DNA repair</keyword>
<dbReference type="GO" id="GO:0043139">
    <property type="term" value="F:5'-3' DNA helicase activity"/>
    <property type="evidence" value="ECO:0007669"/>
    <property type="project" value="UniProtKB-EC"/>
</dbReference>
<keyword evidence="1" id="KW-0378">Hydrolase</keyword>
<proteinExistence type="inferred from homology"/>
<gene>
    <name evidence="3" type="ORF">Sangu_0183700</name>
</gene>
<dbReference type="GO" id="GO:0000723">
    <property type="term" value="P:telomere maintenance"/>
    <property type="evidence" value="ECO:0007669"/>
    <property type="project" value="InterPro"/>
</dbReference>
<evidence type="ECO:0000259" key="2">
    <source>
        <dbReference type="Pfam" id="PF05970"/>
    </source>
</evidence>
<evidence type="ECO:0000256" key="1">
    <source>
        <dbReference type="RuleBase" id="RU363044"/>
    </source>
</evidence>
<evidence type="ECO:0000313" key="3">
    <source>
        <dbReference type="EMBL" id="KAL0381194.1"/>
    </source>
</evidence>
<keyword evidence="1" id="KW-0547">Nucleotide-binding</keyword>
<keyword evidence="1" id="KW-0227">DNA damage</keyword>
<dbReference type="Gene3D" id="3.40.50.300">
    <property type="entry name" value="P-loop containing nucleotide triphosphate hydrolases"/>
    <property type="match status" value="1"/>
</dbReference>
<name>A0AAW2RME3_9LAMI</name>